<keyword evidence="3" id="KW-1185">Reference proteome</keyword>
<dbReference type="NCBIfam" id="TIGR03453">
    <property type="entry name" value="partition_RepA"/>
    <property type="match status" value="1"/>
</dbReference>
<dbReference type="STRING" id="1770058.A3840_15860"/>
<name>A0A178HNK5_9HYPH</name>
<dbReference type="PANTHER" id="PTHR13696:SF98">
    <property type="entry name" value="PLASMID PARTITION PROTEIN A"/>
    <property type="match status" value="1"/>
</dbReference>
<dbReference type="InterPro" id="IPR017818">
    <property type="entry name" value="Plasmid_partition_RepA"/>
</dbReference>
<reference evidence="2 3" key="1">
    <citation type="submission" date="2016-03" db="EMBL/GenBank/DDBJ databases">
        <title>Genome sequencing of Devosia sp. S37.</title>
        <authorList>
            <person name="Mohd Nor M."/>
        </authorList>
    </citation>
    <scope>NUCLEOTIDE SEQUENCE [LARGE SCALE GENOMIC DNA]</scope>
    <source>
        <strain evidence="2 3">S37</strain>
    </source>
</reference>
<protein>
    <submittedName>
        <fullName evidence="2">Plasmid partitioning protein RepA</fullName>
    </submittedName>
</protein>
<proteinExistence type="predicted"/>
<dbReference type="Gene3D" id="3.40.50.300">
    <property type="entry name" value="P-loop containing nucleotide triphosphate hydrolases"/>
    <property type="match status" value="1"/>
</dbReference>
<evidence type="ECO:0000259" key="1">
    <source>
        <dbReference type="Pfam" id="PF13614"/>
    </source>
</evidence>
<dbReference type="Proteomes" id="UP000078389">
    <property type="component" value="Unassembled WGS sequence"/>
</dbReference>
<comment type="caution">
    <text evidence="2">The sequence shown here is derived from an EMBL/GenBank/DDBJ whole genome shotgun (WGS) entry which is preliminary data.</text>
</comment>
<dbReference type="PANTHER" id="PTHR13696">
    <property type="entry name" value="P-LOOP CONTAINING NUCLEOSIDE TRIPHOSPHATE HYDROLASE"/>
    <property type="match status" value="1"/>
</dbReference>
<dbReference type="SUPFAM" id="SSF52540">
    <property type="entry name" value="P-loop containing nucleoside triphosphate hydrolases"/>
    <property type="match status" value="1"/>
</dbReference>
<organism evidence="2 3">
    <name type="scientific">Devosia elaeis</name>
    <dbReference type="NCBI Taxonomy" id="1770058"/>
    <lineage>
        <taxon>Bacteria</taxon>
        <taxon>Pseudomonadati</taxon>
        <taxon>Pseudomonadota</taxon>
        <taxon>Alphaproteobacteria</taxon>
        <taxon>Hyphomicrobiales</taxon>
        <taxon>Devosiaceae</taxon>
        <taxon>Devosia</taxon>
    </lineage>
</organism>
<dbReference type="EMBL" id="LVVY01000121">
    <property type="protein sequence ID" value="OAM74433.1"/>
    <property type="molecule type" value="Genomic_DNA"/>
</dbReference>
<dbReference type="InterPro" id="IPR050678">
    <property type="entry name" value="DNA_Partitioning_ATPase"/>
</dbReference>
<sequence length="396" mass="44092">MPVPLPNFDFDEKLLQQGQEISLKLDRLRREKFPPDAKKSLRTFTMSEVSYFLGVTPGYLKKLDLQARGPKPQLGGGGRRYYSAEQMQELRVFLDRSRRGSSKPYLVHRQASEKLQVIAVVNFKGGSGKTTTAAHLAQYLALRGHRVLAVDLDPQGSLSALYGYQPEFDGNRSMYDAIRYDGKRVPLADILAPTNFLGLDVVPANLELQEFEYDTPIAMQSGTDGKRFYMRFGGALKEVQDRYDIVVVDCPPHLGYLTLSAMTAATAVLVTVHPQMLDLMSMSQFLQMLGSLARTVKSAGGDLSMDWLRYLITRYEPTDIPQSQMLAFMQSMLADDILPVQMLKSTAISDAGLTKQTLYEIDRAAFGRETYDRAIASVNGVNGAILDLVHAAWGRA</sequence>
<dbReference type="InterPro" id="IPR027417">
    <property type="entry name" value="P-loop_NTPase"/>
</dbReference>
<evidence type="ECO:0000313" key="3">
    <source>
        <dbReference type="Proteomes" id="UP000078389"/>
    </source>
</evidence>
<dbReference type="RefSeq" id="WP_067459048.1">
    <property type="nucleotide sequence ID" value="NZ_LVVY01000121.1"/>
</dbReference>
<gene>
    <name evidence="2" type="ORF">A3840_15860</name>
</gene>
<dbReference type="AlphaFoldDB" id="A0A178HNK5"/>
<dbReference type="NCBIfam" id="NF010443">
    <property type="entry name" value="PRK13869.1"/>
    <property type="match status" value="1"/>
</dbReference>
<feature type="domain" description="AAA" evidence="1">
    <location>
        <begin position="116"/>
        <end position="297"/>
    </location>
</feature>
<dbReference type="Pfam" id="PF13614">
    <property type="entry name" value="AAA_31"/>
    <property type="match status" value="1"/>
</dbReference>
<dbReference type="InterPro" id="IPR025669">
    <property type="entry name" value="AAA_dom"/>
</dbReference>
<evidence type="ECO:0000313" key="2">
    <source>
        <dbReference type="EMBL" id="OAM74433.1"/>
    </source>
</evidence>
<dbReference type="CDD" id="cd02042">
    <property type="entry name" value="ParAB_family"/>
    <property type="match status" value="1"/>
</dbReference>
<accession>A0A178HNK5</accession>